<evidence type="ECO:0000313" key="1">
    <source>
        <dbReference type="EMBL" id="KZC14903.1"/>
    </source>
</evidence>
<dbReference type="Gene3D" id="3.30.420.10">
    <property type="entry name" value="Ribonuclease H-like superfamily/Ribonuclease H"/>
    <property type="match status" value="1"/>
</dbReference>
<dbReference type="Proteomes" id="UP000076502">
    <property type="component" value="Unassembled WGS sequence"/>
</dbReference>
<name>A0A154PSQ1_DUFNO</name>
<keyword evidence="2" id="KW-1185">Reference proteome</keyword>
<evidence type="ECO:0000313" key="2">
    <source>
        <dbReference type="Proteomes" id="UP000076502"/>
    </source>
</evidence>
<dbReference type="PANTHER" id="PTHR47326">
    <property type="entry name" value="TRANSPOSABLE ELEMENT TC3 TRANSPOSASE-LIKE PROTEIN"/>
    <property type="match status" value="1"/>
</dbReference>
<accession>A0A154PSQ1</accession>
<sequence>GSLSIRKRERRKQVTNEENEVARVATNPHITSLQIERESGISRRSVLRILYRRKFHLYHVGSITGDKIIGSHYINGNLNGNIYVNFIKNTLGRLLEELPLFTRQTMWYQHDEKFQNRSIGRGGPISWPVCSPDLTPLDFLLWGTLKVKVYKEVPTTDQDMQQRIITVSSSIILREQKHTDPCKKMEVALEYPKYSRHSFPAPPLTARKPCPLLTRISHTRARTLLCRPARPGPNTYGVAFNSHISSRKAQCI</sequence>
<dbReference type="InterPro" id="IPR036397">
    <property type="entry name" value="RNaseH_sf"/>
</dbReference>
<feature type="non-terminal residue" evidence="1">
    <location>
        <position position="1"/>
    </location>
</feature>
<reference evidence="1 2" key="1">
    <citation type="submission" date="2015-07" db="EMBL/GenBank/DDBJ databases">
        <title>The genome of Dufourea novaeangliae.</title>
        <authorList>
            <person name="Pan H."/>
            <person name="Kapheim K."/>
        </authorList>
    </citation>
    <scope>NUCLEOTIDE SEQUENCE [LARGE SCALE GENOMIC DNA]</scope>
    <source>
        <strain evidence="1">0120121106</strain>
        <tissue evidence="1">Whole body</tissue>
    </source>
</reference>
<dbReference type="STRING" id="178035.A0A154PSQ1"/>
<dbReference type="EMBL" id="KQ435148">
    <property type="protein sequence ID" value="KZC14903.1"/>
    <property type="molecule type" value="Genomic_DNA"/>
</dbReference>
<dbReference type="PANTHER" id="PTHR47326:SF1">
    <property type="entry name" value="HTH PSQ-TYPE DOMAIN-CONTAINING PROTEIN"/>
    <property type="match status" value="1"/>
</dbReference>
<gene>
    <name evidence="1" type="ORF">WN55_07872</name>
</gene>
<dbReference type="GO" id="GO:0003676">
    <property type="term" value="F:nucleic acid binding"/>
    <property type="evidence" value="ECO:0007669"/>
    <property type="project" value="InterPro"/>
</dbReference>
<proteinExistence type="predicted"/>
<dbReference type="AlphaFoldDB" id="A0A154PSQ1"/>
<protein>
    <submittedName>
        <fullName evidence="1">Uncharacterized protein</fullName>
    </submittedName>
</protein>
<organism evidence="1 2">
    <name type="scientific">Dufourea novaeangliae</name>
    <name type="common">Sweat bee</name>
    <dbReference type="NCBI Taxonomy" id="178035"/>
    <lineage>
        <taxon>Eukaryota</taxon>
        <taxon>Metazoa</taxon>
        <taxon>Ecdysozoa</taxon>
        <taxon>Arthropoda</taxon>
        <taxon>Hexapoda</taxon>
        <taxon>Insecta</taxon>
        <taxon>Pterygota</taxon>
        <taxon>Neoptera</taxon>
        <taxon>Endopterygota</taxon>
        <taxon>Hymenoptera</taxon>
        <taxon>Apocrita</taxon>
        <taxon>Aculeata</taxon>
        <taxon>Apoidea</taxon>
        <taxon>Anthophila</taxon>
        <taxon>Halictidae</taxon>
        <taxon>Rophitinae</taxon>
        <taxon>Dufourea</taxon>
    </lineage>
</organism>